<keyword evidence="7" id="KW-1185">Reference proteome</keyword>
<keyword evidence="3" id="KW-0067">ATP-binding</keyword>
<dbReference type="InterPro" id="IPR049730">
    <property type="entry name" value="SNF2/RAD54-like_C"/>
</dbReference>
<dbReference type="PANTHER" id="PTHR45626">
    <property type="entry name" value="TRANSCRIPTION TERMINATION FACTOR 2-RELATED"/>
    <property type="match status" value="1"/>
</dbReference>
<sequence length="884" mass="100435">MDTMEALRDYARDVYETEAPSVDGYVPVEQSISAFHGVLDVDEEVQFYTQNSAFGEGNTEEHIKSIIINRITNIARYTNGDDIRRAMRLFGKEDWEDRVINTNLPNFVPNYHQILDAATMWERINSPQRFVLLANDCGAGKTIALFLLVHLSMIQDWTGNAPKGPPLLLVPPAIELQVLTEGVNFFRGLLDVRLVRGNSRRNNSTPANLQDLVISPEEFEAEISVYNRMESRKLFILSFYTATSVMTTRRPLEDDGDNDDNQPPTPTLGPGEFTARKTYYTVRAPFMATCFSTILVDEAHVCRNPKNVISKLIQTLPSRSVVAATATPLQNRVKDILGYLHLIWKGDDFPSDKDFLELSDAEFKVRYRNYDCPRSIRYSVDYRDSRVFESPQLWLLNPRLLERYGSLCRWDNRVCETLLPEVLREVQLRRTLRTPLRLPNGALEWPADNIPPLSVSTEELCFPNGWEERVIALTNKLIPRFGKWGPQDSEGSESREGTDVVPMDPTISAQTQPRAIPRDVLSRFRLAQRINFDARQADVSADSITSPIAGSDAAVADRIREMLCGSPILARVFVACLDHSVAGEKAVFLVDSPYTLDAVKSLISLSGWDAETIEAKHSASQRVAILRRFNDPHSGCQFIVTSFRIGGQGLNMHRGAAHGYILTLPFNYSTIQQGIGRLARIGQRRPVKWTILVVRNGYSMYRESAMTHKLVSEYDTRINLGRICNFVKGESRQLLIYEAVRVAFGQTTNKYLWGILEPREIGSFSRGSMVWLAQVYSRVAHLLLHRCRHWTPSEREGVEWMIPRVPYYIMPELYPEAPGSDLDRLERFIMNEWGKERTRRQAEEMESEGSEASDWEEWEESEDEDGDDGEDGVGVADDVDDIAI</sequence>
<dbReference type="VEuPathDB" id="FungiDB:SAPIO_CDS8888"/>
<dbReference type="HOGENOM" id="CLU_326015_0_0_1"/>
<dbReference type="InterPro" id="IPR050628">
    <property type="entry name" value="SNF2_RAD54_helicase_TF"/>
</dbReference>
<dbReference type="AlphaFoldDB" id="A0A084FXV9"/>
<dbReference type="InterPro" id="IPR038718">
    <property type="entry name" value="SNF2-like_sf"/>
</dbReference>
<name>A0A084FXV9_PSEDA</name>
<dbReference type="SUPFAM" id="SSF52540">
    <property type="entry name" value="P-loop containing nucleoside triphosphate hydrolases"/>
    <property type="match status" value="2"/>
</dbReference>
<dbReference type="GO" id="GO:0005634">
    <property type="term" value="C:nucleus"/>
    <property type="evidence" value="ECO:0007669"/>
    <property type="project" value="TreeGrafter"/>
</dbReference>
<gene>
    <name evidence="6" type="ORF">SAPIO_CDS8888</name>
</gene>
<evidence type="ECO:0000259" key="5">
    <source>
        <dbReference type="PROSITE" id="PS51192"/>
    </source>
</evidence>
<protein>
    <recommendedName>
        <fullName evidence="5">Helicase ATP-binding domain-containing protein</fullName>
    </recommendedName>
</protein>
<dbReference type="InterPro" id="IPR000330">
    <property type="entry name" value="SNF2_N"/>
</dbReference>
<dbReference type="GO" id="GO:0008094">
    <property type="term" value="F:ATP-dependent activity, acting on DNA"/>
    <property type="evidence" value="ECO:0007669"/>
    <property type="project" value="TreeGrafter"/>
</dbReference>
<dbReference type="InterPro" id="IPR014001">
    <property type="entry name" value="Helicase_ATP-bd"/>
</dbReference>
<dbReference type="GO" id="GO:0016787">
    <property type="term" value="F:hydrolase activity"/>
    <property type="evidence" value="ECO:0007669"/>
    <property type="project" value="UniProtKB-KW"/>
</dbReference>
<feature type="region of interest" description="Disordered" evidence="4">
    <location>
        <begin position="836"/>
        <end position="884"/>
    </location>
</feature>
<feature type="compositionally biased region" description="Acidic residues" evidence="4">
    <location>
        <begin position="844"/>
        <end position="884"/>
    </location>
</feature>
<dbReference type="Pfam" id="PF00176">
    <property type="entry name" value="SNF2-rel_dom"/>
    <property type="match status" value="1"/>
</dbReference>
<evidence type="ECO:0000256" key="2">
    <source>
        <dbReference type="ARBA" id="ARBA00022801"/>
    </source>
</evidence>
<dbReference type="SMART" id="SM00487">
    <property type="entry name" value="DEXDc"/>
    <property type="match status" value="1"/>
</dbReference>
<keyword evidence="2" id="KW-0378">Hydrolase</keyword>
<dbReference type="OrthoDB" id="4778002at2759"/>
<evidence type="ECO:0000256" key="1">
    <source>
        <dbReference type="ARBA" id="ARBA00022741"/>
    </source>
</evidence>
<dbReference type="Pfam" id="PF00271">
    <property type="entry name" value="Helicase_C"/>
    <property type="match status" value="1"/>
</dbReference>
<dbReference type="CDD" id="cd18793">
    <property type="entry name" value="SF2_C_SNF"/>
    <property type="match status" value="1"/>
</dbReference>
<accession>A0A084FXV9</accession>
<dbReference type="EMBL" id="JOWA01000132">
    <property type="protein sequence ID" value="KEZ39921.1"/>
    <property type="molecule type" value="Genomic_DNA"/>
</dbReference>
<evidence type="ECO:0000256" key="4">
    <source>
        <dbReference type="SAM" id="MobiDB-lite"/>
    </source>
</evidence>
<dbReference type="PROSITE" id="PS51192">
    <property type="entry name" value="HELICASE_ATP_BIND_1"/>
    <property type="match status" value="1"/>
</dbReference>
<reference evidence="6 7" key="1">
    <citation type="journal article" date="2014" name="Genome Announc.">
        <title>Draft genome sequence of the pathogenic fungus Scedosporium apiospermum.</title>
        <authorList>
            <person name="Vandeputte P."/>
            <person name="Ghamrawi S."/>
            <person name="Rechenmann M."/>
            <person name="Iltis A."/>
            <person name="Giraud S."/>
            <person name="Fleury M."/>
            <person name="Thornton C."/>
            <person name="Delhaes L."/>
            <person name="Meyer W."/>
            <person name="Papon N."/>
            <person name="Bouchara J.P."/>
        </authorList>
    </citation>
    <scope>NUCLEOTIDE SEQUENCE [LARGE SCALE GENOMIC DNA]</scope>
    <source>
        <strain evidence="6 7">IHEM 14462</strain>
    </source>
</reference>
<proteinExistence type="predicted"/>
<organism evidence="6 7">
    <name type="scientific">Pseudallescheria apiosperma</name>
    <name type="common">Scedosporium apiospermum</name>
    <dbReference type="NCBI Taxonomy" id="563466"/>
    <lineage>
        <taxon>Eukaryota</taxon>
        <taxon>Fungi</taxon>
        <taxon>Dikarya</taxon>
        <taxon>Ascomycota</taxon>
        <taxon>Pezizomycotina</taxon>
        <taxon>Sordariomycetes</taxon>
        <taxon>Hypocreomycetidae</taxon>
        <taxon>Microascales</taxon>
        <taxon>Microascaceae</taxon>
        <taxon>Scedosporium</taxon>
    </lineage>
</organism>
<dbReference type="GO" id="GO:0005524">
    <property type="term" value="F:ATP binding"/>
    <property type="evidence" value="ECO:0007669"/>
    <property type="project" value="UniProtKB-KW"/>
</dbReference>
<evidence type="ECO:0000313" key="6">
    <source>
        <dbReference type="EMBL" id="KEZ39921.1"/>
    </source>
</evidence>
<dbReference type="GO" id="GO:0006281">
    <property type="term" value="P:DNA repair"/>
    <property type="evidence" value="ECO:0007669"/>
    <property type="project" value="TreeGrafter"/>
</dbReference>
<keyword evidence="1" id="KW-0547">Nucleotide-binding</keyword>
<dbReference type="Proteomes" id="UP000028545">
    <property type="component" value="Unassembled WGS sequence"/>
</dbReference>
<dbReference type="Gene3D" id="3.40.50.10810">
    <property type="entry name" value="Tandem AAA-ATPase domain"/>
    <property type="match status" value="1"/>
</dbReference>
<dbReference type="SMART" id="SM00490">
    <property type="entry name" value="HELICc"/>
    <property type="match status" value="1"/>
</dbReference>
<dbReference type="RefSeq" id="XP_016639720.1">
    <property type="nucleotide sequence ID" value="XM_016790417.1"/>
</dbReference>
<evidence type="ECO:0000256" key="3">
    <source>
        <dbReference type="ARBA" id="ARBA00022840"/>
    </source>
</evidence>
<dbReference type="KEGG" id="sapo:SAPIO_CDS8888"/>
<feature type="region of interest" description="Disordered" evidence="4">
    <location>
        <begin position="250"/>
        <end position="272"/>
    </location>
</feature>
<dbReference type="Gene3D" id="3.40.50.300">
    <property type="entry name" value="P-loop containing nucleotide triphosphate hydrolases"/>
    <property type="match status" value="1"/>
</dbReference>
<evidence type="ECO:0000313" key="7">
    <source>
        <dbReference type="Proteomes" id="UP000028545"/>
    </source>
</evidence>
<feature type="region of interest" description="Disordered" evidence="4">
    <location>
        <begin position="484"/>
        <end position="505"/>
    </location>
</feature>
<comment type="caution">
    <text evidence="6">The sequence shown here is derived from an EMBL/GenBank/DDBJ whole genome shotgun (WGS) entry which is preliminary data.</text>
</comment>
<dbReference type="InterPro" id="IPR001650">
    <property type="entry name" value="Helicase_C-like"/>
</dbReference>
<dbReference type="GeneID" id="27727960"/>
<dbReference type="InterPro" id="IPR027417">
    <property type="entry name" value="P-loop_NTPase"/>
</dbReference>
<feature type="domain" description="Helicase ATP-binding" evidence="5">
    <location>
        <begin position="122"/>
        <end position="346"/>
    </location>
</feature>